<dbReference type="AlphaFoldDB" id="A0A9N8J3N3"/>
<keyword evidence="4" id="KW-1185">Reference proteome</keyword>
<dbReference type="Proteomes" id="UP000533639">
    <property type="component" value="Unassembled WGS sequence"/>
</dbReference>
<accession>A0A9N8J3N3</accession>
<evidence type="ECO:0000256" key="2">
    <source>
        <dbReference type="SAM" id="SignalP"/>
    </source>
</evidence>
<dbReference type="EMBL" id="CAIJDE010000044">
    <property type="protein sequence ID" value="CAC9974848.1"/>
    <property type="molecule type" value="Genomic_DNA"/>
</dbReference>
<keyword evidence="2" id="KW-0732">Signal</keyword>
<protein>
    <submittedName>
        <fullName evidence="3">Uncharacterized protein</fullName>
    </submittedName>
</protein>
<feature type="transmembrane region" description="Helical" evidence="1">
    <location>
        <begin position="171"/>
        <end position="188"/>
    </location>
</feature>
<evidence type="ECO:0000256" key="1">
    <source>
        <dbReference type="SAM" id="Phobius"/>
    </source>
</evidence>
<evidence type="ECO:0000313" key="4">
    <source>
        <dbReference type="Proteomes" id="UP000533639"/>
    </source>
</evidence>
<feature type="transmembrane region" description="Helical" evidence="1">
    <location>
        <begin position="139"/>
        <end position="159"/>
    </location>
</feature>
<gene>
    <name evidence="3" type="ORF">FLAPXU55_02545</name>
</gene>
<name>A0A9N8J3N3_9FLAO</name>
<feature type="signal peptide" evidence="2">
    <location>
        <begin position="1"/>
        <end position="21"/>
    </location>
</feature>
<keyword evidence="1" id="KW-0472">Membrane</keyword>
<organism evidence="3 4">
    <name type="scientific">Flavobacterium panici</name>
    <dbReference type="NCBI Taxonomy" id="2654843"/>
    <lineage>
        <taxon>Bacteria</taxon>
        <taxon>Pseudomonadati</taxon>
        <taxon>Bacteroidota</taxon>
        <taxon>Flavobacteriia</taxon>
        <taxon>Flavobacteriales</taxon>
        <taxon>Flavobacteriaceae</taxon>
        <taxon>Flavobacterium</taxon>
    </lineage>
</organism>
<keyword evidence="1" id="KW-0812">Transmembrane</keyword>
<proteinExistence type="predicted"/>
<feature type="chain" id="PRO_5040119648" evidence="2">
    <location>
        <begin position="22"/>
        <end position="194"/>
    </location>
</feature>
<feature type="transmembrane region" description="Helical" evidence="1">
    <location>
        <begin position="112"/>
        <end position="132"/>
    </location>
</feature>
<evidence type="ECO:0000313" key="3">
    <source>
        <dbReference type="EMBL" id="CAC9974848.1"/>
    </source>
</evidence>
<sequence>MLKKLTILSLFVLALPFFQTCSDKNIMKNGHLKGSPLWEVAEPAVDSIAGSKIDSSNEKEYHYTSKELADKKRETVNKFLILKDKMTDNGYQLGVSFIQNLDFKDFVNSIDYGFLIFFLILIISFLLIYFAFKNKVKIILILSILNLFLLTLYLVLMYLAGFLEDIDQIKYGYYFFIINLVLISFEAYKLKKEL</sequence>
<reference evidence="3 4" key="1">
    <citation type="submission" date="2020-06" db="EMBL/GenBank/DDBJ databases">
        <authorList>
            <person name="Criscuolo A."/>
        </authorList>
    </citation>
    <scope>NUCLEOTIDE SEQUENCE [LARGE SCALE GENOMIC DNA]</scope>
    <source>
        <strain evidence="3">PXU-55</strain>
    </source>
</reference>
<comment type="caution">
    <text evidence="3">The sequence shown here is derived from an EMBL/GenBank/DDBJ whole genome shotgun (WGS) entry which is preliminary data.</text>
</comment>
<keyword evidence="1" id="KW-1133">Transmembrane helix</keyword>